<dbReference type="GO" id="GO:0034599">
    <property type="term" value="P:cellular response to oxidative stress"/>
    <property type="evidence" value="ECO:0007669"/>
    <property type="project" value="TreeGrafter"/>
</dbReference>
<evidence type="ECO:0000256" key="1">
    <source>
        <dbReference type="SAM" id="MobiDB-lite"/>
    </source>
</evidence>
<dbReference type="GO" id="GO:0015038">
    <property type="term" value="F:glutathione disulfide oxidoreductase activity"/>
    <property type="evidence" value="ECO:0007669"/>
    <property type="project" value="TreeGrafter"/>
</dbReference>
<keyword evidence="2" id="KW-0812">Transmembrane</keyword>
<proteinExistence type="predicted"/>
<feature type="region of interest" description="Disordered" evidence="1">
    <location>
        <begin position="61"/>
        <end position="80"/>
    </location>
</feature>
<sequence length="265" mass="29190">MSTLPVSSLLHSLQHQRKPLNHRATSLALISLIVVSFYIFFVARPSLDLAPIALRTDALGHAGNTHPSHPQDKDDPPPSSRLFRLPSDASRKTVAVNRPQVTLDESQELAAVAAFVAALPQNMIPRSIDPSKPIDPQLVLDFDTRSPRAADEVNQIVKHVWARYPVMLFTKLHHANSREVRRIVSNLDLRPPPVVIEVDQREDADVLIPLLHRLTSSTDLPLMLIGGKPVGSMDTIRDINESGKLHKLITNAGAVIDGAKKKKGH</sequence>
<evidence type="ECO:0000313" key="3">
    <source>
        <dbReference type="EMBL" id="KIK46707.1"/>
    </source>
</evidence>
<feature type="transmembrane region" description="Helical" evidence="2">
    <location>
        <begin position="24"/>
        <end position="43"/>
    </location>
</feature>
<dbReference type="Proteomes" id="UP000054485">
    <property type="component" value="Unassembled WGS sequence"/>
</dbReference>
<dbReference type="AlphaFoldDB" id="A0A0D0BL61"/>
<dbReference type="PANTHER" id="PTHR45694">
    <property type="entry name" value="GLUTAREDOXIN 2"/>
    <property type="match status" value="1"/>
</dbReference>
<keyword evidence="2" id="KW-1133">Transmembrane helix</keyword>
<dbReference type="GO" id="GO:0005796">
    <property type="term" value="C:Golgi lumen"/>
    <property type="evidence" value="ECO:0007669"/>
    <property type="project" value="TreeGrafter"/>
</dbReference>
<dbReference type="PANTHER" id="PTHR45694:SF5">
    <property type="entry name" value="GLUTAREDOXIN 2"/>
    <property type="match status" value="1"/>
</dbReference>
<dbReference type="SUPFAM" id="SSF52833">
    <property type="entry name" value="Thioredoxin-like"/>
    <property type="match status" value="1"/>
</dbReference>
<organism evidence="3 4">
    <name type="scientific">Suillus luteus UH-Slu-Lm8-n1</name>
    <dbReference type="NCBI Taxonomy" id="930992"/>
    <lineage>
        <taxon>Eukaryota</taxon>
        <taxon>Fungi</taxon>
        <taxon>Dikarya</taxon>
        <taxon>Basidiomycota</taxon>
        <taxon>Agaricomycotina</taxon>
        <taxon>Agaricomycetes</taxon>
        <taxon>Agaricomycetidae</taxon>
        <taxon>Boletales</taxon>
        <taxon>Suillineae</taxon>
        <taxon>Suillaceae</taxon>
        <taxon>Suillus</taxon>
    </lineage>
</organism>
<reference evidence="3 4" key="1">
    <citation type="submission" date="2014-04" db="EMBL/GenBank/DDBJ databases">
        <authorList>
            <consortium name="DOE Joint Genome Institute"/>
            <person name="Kuo A."/>
            <person name="Ruytinx J."/>
            <person name="Rineau F."/>
            <person name="Colpaert J."/>
            <person name="Kohler A."/>
            <person name="Nagy L.G."/>
            <person name="Floudas D."/>
            <person name="Copeland A."/>
            <person name="Barry K.W."/>
            <person name="Cichocki N."/>
            <person name="Veneault-Fourrey C."/>
            <person name="LaButti K."/>
            <person name="Lindquist E.A."/>
            <person name="Lipzen A."/>
            <person name="Lundell T."/>
            <person name="Morin E."/>
            <person name="Murat C."/>
            <person name="Sun H."/>
            <person name="Tunlid A."/>
            <person name="Henrissat B."/>
            <person name="Grigoriev I.V."/>
            <person name="Hibbett D.S."/>
            <person name="Martin F."/>
            <person name="Nordberg H.P."/>
            <person name="Cantor M.N."/>
            <person name="Hua S.X."/>
        </authorList>
    </citation>
    <scope>NUCLEOTIDE SEQUENCE [LARGE SCALE GENOMIC DNA]</scope>
    <source>
        <strain evidence="3 4">UH-Slu-Lm8-n1</strain>
    </source>
</reference>
<dbReference type="PROSITE" id="PS51354">
    <property type="entry name" value="GLUTAREDOXIN_2"/>
    <property type="match status" value="1"/>
</dbReference>
<dbReference type="InterPro" id="IPR036249">
    <property type="entry name" value="Thioredoxin-like_sf"/>
</dbReference>
<dbReference type="InParanoid" id="A0A0D0BL61"/>
<keyword evidence="4" id="KW-1185">Reference proteome</keyword>
<name>A0A0D0BL61_9AGAM</name>
<reference evidence="4" key="2">
    <citation type="submission" date="2015-01" db="EMBL/GenBank/DDBJ databases">
        <title>Evolutionary Origins and Diversification of the Mycorrhizal Mutualists.</title>
        <authorList>
            <consortium name="DOE Joint Genome Institute"/>
            <consortium name="Mycorrhizal Genomics Consortium"/>
            <person name="Kohler A."/>
            <person name="Kuo A."/>
            <person name="Nagy L.G."/>
            <person name="Floudas D."/>
            <person name="Copeland A."/>
            <person name="Barry K.W."/>
            <person name="Cichocki N."/>
            <person name="Veneault-Fourrey C."/>
            <person name="LaButti K."/>
            <person name="Lindquist E.A."/>
            <person name="Lipzen A."/>
            <person name="Lundell T."/>
            <person name="Morin E."/>
            <person name="Murat C."/>
            <person name="Riley R."/>
            <person name="Ohm R."/>
            <person name="Sun H."/>
            <person name="Tunlid A."/>
            <person name="Henrissat B."/>
            <person name="Grigoriev I.V."/>
            <person name="Hibbett D.S."/>
            <person name="Martin F."/>
        </authorList>
    </citation>
    <scope>NUCLEOTIDE SEQUENCE [LARGE SCALE GENOMIC DNA]</scope>
    <source>
        <strain evidence="4">UH-Slu-Lm8-n1</strain>
    </source>
</reference>
<evidence type="ECO:0008006" key="5">
    <source>
        <dbReference type="Google" id="ProtNLM"/>
    </source>
</evidence>
<dbReference type="EMBL" id="KN835155">
    <property type="protein sequence ID" value="KIK46707.1"/>
    <property type="molecule type" value="Genomic_DNA"/>
</dbReference>
<gene>
    <name evidence="3" type="ORF">CY34DRAFT_367013</name>
</gene>
<dbReference type="GO" id="GO:0000324">
    <property type="term" value="C:fungal-type vacuole"/>
    <property type="evidence" value="ECO:0007669"/>
    <property type="project" value="TreeGrafter"/>
</dbReference>
<evidence type="ECO:0000313" key="4">
    <source>
        <dbReference type="Proteomes" id="UP000054485"/>
    </source>
</evidence>
<dbReference type="GO" id="GO:0005801">
    <property type="term" value="C:cis-Golgi network"/>
    <property type="evidence" value="ECO:0007669"/>
    <property type="project" value="TreeGrafter"/>
</dbReference>
<dbReference type="OrthoDB" id="423313at2759"/>
<dbReference type="Gene3D" id="3.40.30.10">
    <property type="entry name" value="Glutaredoxin"/>
    <property type="match status" value="1"/>
</dbReference>
<protein>
    <recommendedName>
        <fullName evidence="5">Glutaredoxin domain-containing protein</fullName>
    </recommendedName>
</protein>
<dbReference type="STRING" id="930992.A0A0D0BL61"/>
<evidence type="ECO:0000256" key="2">
    <source>
        <dbReference type="SAM" id="Phobius"/>
    </source>
</evidence>
<keyword evidence="2" id="KW-0472">Membrane</keyword>
<accession>A0A0D0BL61</accession>
<dbReference type="HOGENOM" id="CLU_064337_0_0_1"/>